<comment type="similarity">
    <text evidence="2">Belongs to the TPP enzyme family.</text>
</comment>
<dbReference type="Proteomes" id="UP001604002">
    <property type="component" value="Unassembled WGS sequence"/>
</dbReference>
<gene>
    <name evidence="4" type="ORF">V5F32_22535</name>
</gene>
<dbReference type="EMBL" id="JBAFVH010000018">
    <property type="protein sequence ID" value="MFG1374965.1"/>
    <property type="molecule type" value="Genomic_DNA"/>
</dbReference>
<dbReference type="Pfam" id="PF02776">
    <property type="entry name" value="TPP_enzyme_N"/>
    <property type="match status" value="1"/>
</dbReference>
<evidence type="ECO:0000259" key="3">
    <source>
        <dbReference type="Pfam" id="PF02776"/>
    </source>
</evidence>
<proteinExistence type="inferred from homology"/>
<protein>
    <submittedName>
        <fullName evidence="4">Thiamine pyrophosphate-binding protein</fullName>
    </submittedName>
</protein>
<evidence type="ECO:0000313" key="4">
    <source>
        <dbReference type="EMBL" id="MFG1374965.1"/>
    </source>
</evidence>
<evidence type="ECO:0000256" key="2">
    <source>
        <dbReference type="ARBA" id="ARBA00007812"/>
    </source>
</evidence>
<dbReference type="SUPFAM" id="SSF52518">
    <property type="entry name" value="Thiamin diphosphate-binding fold (THDP-binding)"/>
    <property type="match status" value="1"/>
</dbReference>
<comment type="cofactor">
    <cofactor evidence="1">
        <name>thiamine diphosphate</name>
        <dbReference type="ChEBI" id="CHEBI:58937"/>
    </cofactor>
</comment>
<feature type="domain" description="Thiamine pyrophosphate enzyme N-terminal TPP-binding" evidence="3">
    <location>
        <begin position="8"/>
        <end position="106"/>
    </location>
</feature>
<sequence>MKISSDSVAALVAKILVRRGVKRVFALCGGHIMPLWMRLDAEGIAIVDVRDERAAVHMAQAHAELTGELGVALVTAGPGVTNSITGIANANVSRAPVLILSGTSPRP</sequence>
<dbReference type="Gene3D" id="3.40.50.970">
    <property type="match status" value="1"/>
</dbReference>
<dbReference type="InterPro" id="IPR012001">
    <property type="entry name" value="Thiamin_PyroP_enz_TPP-bd_dom"/>
</dbReference>
<evidence type="ECO:0000313" key="5">
    <source>
        <dbReference type="Proteomes" id="UP001604002"/>
    </source>
</evidence>
<keyword evidence="5" id="KW-1185">Reference proteome</keyword>
<reference evidence="4 5" key="1">
    <citation type="submission" date="2024-02" db="EMBL/GenBank/DDBJ databases">
        <title>Expansion and revision of Xanthobacter and proposal of Roseixanthobacter gen. nov.</title>
        <authorList>
            <person name="Soltysiak M.P.M."/>
            <person name="Jalihal A."/>
            <person name="Ory A."/>
            <person name="Chrisophersen C."/>
            <person name="Lee A.D."/>
            <person name="Boulton J."/>
            <person name="Springer M."/>
        </authorList>
    </citation>
    <scope>NUCLEOTIDE SEQUENCE [LARGE SCALE GENOMIC DNA]</scope>
    <source>
        <strain evidence="4 5">23A</strain>
    </source>
</reference>
<dbReference type="PANTHER" id="PTHR18968">
    <property type="entry name" value="THIAMINE PYROPHOSPHATE ENZYMES"/>
    <property type="match status" value="1"/>
</dbReference>
<evidence type="ECO:0000256" key="1">
    <source>
        <dbReference type="ARBA" id="ARBA00001964"/>
    </source>
</evidence>
<accession>A0ABW7A1P7</accession>
<organism evidence="4 5">
    <name type="scientific">Xanthobacter oligotrophicus</name>
    <dbReference type="NCBI Taxonomy" id="2607286"/>
    <lineage>
        <taxon>Bacteria</taxon>
        <taxon>Pseudomonadati</taxon>
        <taxon>Pseudomonadota</taxon>
        <taxon>Alphaproteobacteria</taxon>
        <taxon>Hyphomicrobiales</taxon>
        <taxon>Xanthobacteraceae</taxon>
        <taxon>Xanthobacter</taxon>
    </lineage>
</organism>
<dbReference type="InterPro" id="IPR029061">
    <property type="entry name" value="THDP-binding"/>
</dbReference>
<dbReference type="InterPro" id="IPR045229">
    <property type="entry name" value="TPP_enz"/>
</dbReference>
<comment type="caution">
    <text evidence="4">The sequence shown here is derived from an EMBL/GenBank/DDBJ whole genome shotgun (WGS) entry which is preliminary data.</text>
</comment>
<dbReference type="RefSeq" id="WP_393994524.1">
    <property type="nucleotide sequence ID" value="NZ_JBAFVH010000018.1"/>
</dbReference>
<name>A0ABW7A1P7_9HYPH</name>
<dbReference type="CDD" id="cd07035">
    <property type="entry name" value="TPP_PYR_POX_like"/>
    <property type="match status" value="1"/>
</dbReference>
<dbReference type="PANTHER" id="PTHR18968:SF166">
    <property type="entry name" value="2-HYDROXYACYL-COA LYASE 2"/>
    <property type="match status" value="1"/>
</dbReference>